<accession>A0A060SBE4</accession>
<keyword evidence="2" id="KW-0812">Transmembrane</keyword>
<dbReference type="AlphaFoldDB" id="A0A060SBE4"/>
<comment type="caution">
    <text evidence="3">The sequence shown here is derived from an EMBL/GenBank/DDBJ whole genome shotgun (WGS) entry which is preliminary data.</text>
</comment>
<dbReference type="STRING" id="5643.A0A060SBE4"/>
<reference evidence="3" key="1">
    <citation type="submission" date="2014-01" db="EMBL/GenBank/DDBJ databases">
        <title>The genome of the white-rot fungus Pycnoporus cinnabarinus: a basidiomycete model with a versatile arsenal for lignocellulosic biomass breakdown.</title>
        <authorList>
            <person name="Levasseur A."/>
            <person name="Lomascolo A."/>
            <person name="Ruiz-Duenas F.J."/>
            <person name="Uzan E."/>
            <person name="Piumi F."/>
            <person name="Kues U."/>
            <person name="Ram A.F.J."/>
            <person name="Murat C."/>
            <person name="Haon M."/>
            <person name="Benoit I."/>
            <person name="Arfi Y."/>
            <person name="Chevret D."/>
            <person name="Drula E."/>
            <person name="Kwon M.J."/>
            <person name="Gouret P."/>
            <person name="Lesage-Meessen L."/>
            <person name="Lombard V."/>
            <person name="Mariette J."/>
            <person name="Noirot C."/>
            <person name="Park J."/>
            <person name="Patyshakuliyeva A."/>
            <person name="Wieneger R.A.B."/>
            <person name="Wosten H.A.B."/>
            <person name="Martin F."/>
            <person name="Coutinho P.M."/>
            <person name="de Vries R."/>
            <person name="Martinez A.T."/>
            <person name="Klopp C."/>
            <person name="Pontarotti P."/>
            <person name="Henrissat B."/>
            <person name="Record E."/>
        </authorList>
    </citation>
    <scope>NUCLEOTIDE SEQUENCE [LARGE SCALE GENOMIC DNA]</scope>
    <source>
        <strain evidence="3">BRFM137</strain>
    </source>
</reference>
<evidence type="ECO:0008006" key="5">
    <source>
        <dbReference type="Google" id="ProtNLM"/>
    </source>
</evidence>
<keyword evidence="2" id="KW-1133">Transmembrane helix</keyword>
<dbReference type="EMBL" id="CCBP010000052">
    <property type="protein sequence ID" value="CDO69708.1"/>
    <property type="molecule type" value="Genomic_DNA"/>
</dbReference>
<dbReference type="OrthoDB" id="3238491at2759"/>
<dbReference type="Gene3D" id="2.140.10.30">
    <property type="entry name" value="Dipeptidylpeptidase IV, N-terminal domain"/>
    <property type="match status" value="1"/>
</dbReference>
<evidence type="ECO:0000313" key="3">
    <source>
        <dbReference type="EMBL" id="CDO69708.1"/>
    </source>
</evidence>
<sequence>MPTDYEPLARDAEDFFGGGPSSAAAAYPSTVKPETYYGEGPFDPPSSDDESEELLEKDAERAGHIIEAEGNLIVGSGKRRPASVRYLVIALVSLVSIAVFIGFFAARNYTGTAFRVQGVQHITMDHIFNGTFSARSQSINWVPEAGDGVFAIEQGSSILLIDLKSNSTKELVSFEDVKDGVR</sequence>
<evidence type="ECO:0000256" key="1">
    <source>
        <dbReference type="SAM" id="MobiDB-lite"/>
    </source>
</evidence>
<evidence type="ECO:0000256" key="2">
    <source>
        <dbReference type="SAM" id="Phobius"/>
    </source>
</evidence>
<feature type="region of interest" description="Disordered" evidence="1">
    <location>
        <begin position="1"/>
        <end position="53"/>
    </location>
</feature>
<organism evidence="3 4">
    <name type="scientific">Pycnoporus cinnabarinus</name>
    <name type="common">Cinnabar-red polypore</name>
    <name type="synonym">Trametes cinnabarina</name>
    <dbReference type="NCBI Taxonomy" id="5643"/>
    <lineage>
        <taxon>Eukaryota</taxon>
        <taxon>Fungi</taxon>
        <taxon>Dikarya</taxon>
        <taxon>Basidiomycota</taxon>
        <taxon>Agaricomycotina</taxon>
        <taxon>Agaricomycetes</taxon>
        <taxon>Polyporales</taxon>
        <taxon>Polyporaceae</taxon>
        <taxon>Trametes</taxon>
    </lineage>
</organism>
<dbReference type="Proteomes" id="UP000029665">
    <property type="component" value="Unassembled WGS sequence"/>
</dbReference>
<gene>
    <name evidence="3" type="ORF">BN946_scf184851.g96</name>
</gene>
<name>A0A060SBE4_PYCCI</name>
<evidence type="ECO:0000313" key="4">
    <source>
        <dbReference type="Proteomes" id="UP000029665"/>
    </source>
</evidence>
<protein>
    <recommendedName>
        <fullName evidence="5">Dipeptidylpeptidase IV N-terminal domain-containing protein</fullName>
    </recommendedName>
</protein>
<dbReference type="HOGENOM" id="CLU_1482718_0_0_1"/>
<feature type="transmembrane region" description="Helical" evidence="2">
    <location>
        <begin position="86"/>
        <end position="106"/>
    </location>
</feature>
<keyword evidence="2" id="KW-0472">Membrane</keyword>
<proteinExistence type="predicted"/>
<keyword evidence="4" id="KW-1185">Reference proteome</keyword>